<evidence type="ECO:0000256" key="1">
    <source>
        <dbReference type="ARBA" id="ARBA00004141"/>
    </source>
</evidence>
<dbReference type="GO" id="GO:0046873">
    <property type="term" value="F:metal ion transmembrane transporter activity"/>
    <property type="evidence" value="ECO:0007669"/>
    <property type="project" value="InterPro"/>
</dbReference>
<dbReference type="InterPro" id="IPR002523">
    <property type="entry name" value="MgTranspt_CorA/ZnTranspt_ZntB"/>
</dbReference>
<dbReference type="Proteomes" id="UP001239445">
    <property type="component" value="Unassembled WGS sequence"/>
</dbReference>
<dbReference type="EMBL" id="MU839839">
    <property type="protein sequence ID" value="KAK1752732.1"/>
    <property type="molecule type" value="Genomic_DNA"/>
</dbReference>
<feature type="transmembrane region" description="Helical" evidence="5">
    <location>
        <begin position="347"/>
        <end position="367"/>
    </location>
</feature>
<dbReference type="InterPro" id="IPR045863">
    <property type="entry name" value="CorA_TM1_TM2"/>
</dbReference>
<evidence type="ECO:0000256" key="4">
    <source>
        <dbReference type="ARBA" id="ARBA00023136"/>
    </source>
</evidence>
<evidence type="ECO:0000256" key="2">
    <source>
        <dbReference type="ARBA" id="ARBA00022692"/>
    </source>
</evidence>
<dbReference type="Pfam" id="PF26616">
    <property type="entry name" value="CorA-like"/>
    <property type="match status" value="1"/>
</dbReference>
<comment type="caution">
    <text evidence="7">The sequence shown here is derived from an EMBL/GenBank/DDBJ whole genome shotgun (WGS) entry which is preliminary data.</text>
</comment>
<dbReference type="GO" id="GO:0016020">
    <property type="term" value="C:membrane"/>
    <property type="evidence" value="ECO:0007669"/>
    <property type="project" value="UniProtKB-SubCell"/>
</dbReference>
<protein>
    <recommendedName>
        <fullName evidence="6">CorA-like transporter domain-containing protein</fullName>
    </recommendedName>
</protein>
<keyword evidence="3 5" id="KW-1133">Transmembrane helix</keyword>
<proteinExistence type="predicted"/>
<evidence type="ECO:0000313" key="8">
    <source>
        <dbReference type="Proteomes" id="UP001239445"/>
    </source>
</evidence>
<accession>A0AAJ0B725</accession>
<dbReference type="AlphaFoldDB" id="A0AAJ0B725"/>
<evidence type="ECO:0000259" key="6">
    <source>
        <dbReference type="Pfam" id="PF26616"/>
    </source>
</evidence>
<keyword evidence="4 5" id="KW-0472">Membrane</keyword>
<dbReference type="InterPro" id="IPR058257">
    <property type="entry name" value="CorA-like_dom"/>
</dbReference>
<evidence type="ECO:0000313" key="7">
    <source>
        <dbReference type="EMBL" id="KAK1752732.1"/>
    </source>
</evidence>
<sequence>MASLDNCFVAVLKEPVQVVDVPLQAPAAVDGSAPSPGTPRQAQLSTLEELTQYLDANPCDSYACRLISVCQRTSWRPLQVTRPMMDLVVSRHDADPSFWQLPSCFYTRNLELEQVHCIPYTETRKGAVVELSYTIKYPEFKESEKKWVIRQTGIWHRYNMRTSQSTYVLLSPTVNSKAHQQAVEWMLSSGVKPQTEPFWLHRILFASYLPSWRRYVGALEHQLLPIANTTFASFIDEPLRFGYDHLSELVSLETKFLQVPAILETSSETLVELGLLLVNMSEIAANHPGTRQLKNYQRQCGVYSRTAVHLQARTQTTARLLADTLSFRDQVVAKEQNGNMLQLNKSAVFITTLTLLYLPASFVASFFGMNFFDFDQEANSIVGTPMVWIYVVASAGLTAITFLFYYWLLHRDNTVFRRLAPKVRASPDWTLKNLTRRLTSNAKDAAIEMESCKV</sequence>
<comment type="subcellular location">
    <subcellularLocation>
        <location evidence="1">Membrane</location>
        <topology evidence="1">Multi-pass membrane protein</topology>
    </subcellularLocation>
</comment>
<evidence type="ECO:0000256" key="3">
    <source>
        <dbReference type="ARBA" id="ARBA00022989"/>
    </source>
</evidence>
<keyword evidence="8" id="KW-1185">Reference proteome</keyword>
<dbReference type="Gene3D" id="1.20.58.340">
    <property type="entry name" value="Magnesium transport protein CorA, transmembrane region"/>
    <property type="match status" value="1"/>
</dbReference>
<organism evidence="7 8">
    <name type="scientific">Echria macrotheca</name>
    <dbReference type="NCBI Taxonomy" id="438768"/>
    <lineage>
        <taxon>Eukaryota</taxon>
        <taxon>Fungi</taxon>
        <taxon>Dikarya</taxon>
        <taxon>Ascomycota</taxon>
        <taxon>Pezizomycotina</taxon>
        <taxon>Sordariomycetes</taxon>
        <taxon>Sordariomycetidae</taxon>
        <taxon>Sordariales</taxon>
        <taxon>Schizotheciaceae</taxon>
        <taxon>Echria</taxon>
    </lineage>
</organism>
<gene>
    <name evidence="7" type="ORF">QBC47DRAFT_389172</name>
</gene>
<feature type="domain" description="CorA-like transporter" evidence="6">
    <location>
        <begin position="40"/>
        <end position="174"/>
    </location>
</feature>
<reference evidence="7" key="1">
    <citation type="submission" date="2023-06" db="EMBL/GenBank/DDBJ databases">
        <title>Genome-scale phylogeny and comparative genomics of the fungal order Sordariales.</title>
        <authorList>
            <consortium name="Lawrence Berkeley National Laboratory"/>
            <person name="Hensen N."/>
            <person name="Bonometti L."/>
            <person name="Westerberg I."/>
            <person name="Brannstrom I.O."/>
            <person name="Guillou S."/>
            <person name="Cros-Aarteil S."/>
            <person name="Calhoun S."/>
            <person name="Haridas S."/>
            <person name="Kuo A."/>
            <person name="Mondo S."/>
            <person name="Pangilinan J."/>
            <person name="Riley R."/>
            <person name="Labutti K."/>
            <person name="Andreopoulos B."/>
            <person name="Lipzen A."/>
            <person name="Chen C."/>
            <person name="Yanf M."/>
            <person name="Daum C."/>
            <person name="Ng V."/>
            <person name="Clum A."/>
            <person name="Steindorff A."/>
            <person name="Ohm R."/>
            <person name="Martin F."/>
            <person name="Silar P."/>
            <person name="Natvig D."/>
            <person name="Lalanne C."/>
            <person name="Gautier V."/>
            <person name="Ament-Velasquez S.L."/>
            <person name="Kruys A."/>
            <person name="Hutchinson M.I."/>
            <person name="Powell A.J."/>
            <person name="Barry K."/>
            <person name="Miller A.N."/>
            <person name="Grigoriev I.V."/>
            <person name="Debuchy R."/>
            <person name="Gladieux P."/>
            <person name="Thoren M.H."/>
            <person name="Johannesson H."/>
        </authorList>
    </citation>
    <scope>NUCLEOTIDE SEQUENCE</scope>
    <source>
        <strain evidence="7">PSN4</strain>
    </source>
</reference>
<feature type="transmembrane region" description="Helical" evidence="5">
    <location>
        <begin position="387"/>
        <end position="408"/>
    </location>
</feature>
<name>A0AAJ0B725_9PEZI</name>
<keyword evidence="2 5" id="KW-0812">Transmembrane</keyword>
<dbReference type="SUPFAM" id="SSF144083">
    <property type="entry name" value="Magnesium transport protein CorA, transmembrane region"/>
    <property type="match status" value="1"/>
</dbReference>
<dbReference type="Pfam" id="PF01544">
    <property type="entry name" value="CorA"/>
    <property type="match status" value="1"/>
</dbReference>
<evidence type="ECO:0000256" key="5">
    <source>
        <dbReference type="SAM" id="Phobius"/>
    </source>
</evidence>